<evidence type="ECO:0000259" key="6">
    <source>
        <dbReference type="PROSITE" id="PS50195"/>
    </source>
</evidence>
<dbReference type="PROSITE" id="PS50002">
    <property type="entry name" value="SH3"/>
    <property type="match status" value="1"/>
</dbReference>
<dbReference type="InterPro" id="IPR013783">
    <property type="entry name" value="Ig-like_fold"/>
</dbReference>
<accession>A0A9D3N605</accession>
<dbReference type="InterPro" id="IPR036116">
    <property type="entry name" value="FN3_sf"/>
</dbReference>
<dbReference type="InterPro" id="IPR036028">
    <property type="entry name" value="SH3-like_dom_sf"/>
</dbReference>
<evidence type="ECO:0000256" key="4">
    <source>
        <dbReference type="SAM" id="Phobius"/>
    </source>
</evidence>
<dbReference type="GO" id="GO:0035091">
    <property type="term" value="F:phosphatidylinositol binding"/>
    <property type="evidence" value="ECO:0007669"/>
    <property type="project" value="InterPro"/>
</dbReference>
<evidence type="ECO:0000313" key="8">
    <source>
        <dbReference type="Proteomes" id="UP000824219"/>
    </source>
</evidence>
<dbReference type="PRINTS" id="PR00497">
    <property type="entry name" value="P40PHOX"/>
</dbReference>
<feature type="compositionally biased region" description="Polar residues" evidence="3">
    <location>
        <begin position="493"/>
        <end position="507"/>
    </location>
</feature>
<dbReference type="FunFam" id="3.30.1520.10:FF:000024">
    <property type="entry name" value="Neutrophil cytosol factor 4"/>
    <property type="match status" value="1"/>
</dbReference>
<evidence type="ECO:0000256" key="2">
    <source>
        <dbReference type="PROSITE-ProRule" id="PRU00192"/>
    </source>
</evidence>
<dbReference type="Gene3D" id="2.30.30.40">
    <property type="entry name" value="SH3 Domains"/>
    <property type="match status" value="1"/>
</dbReference>
<organism evidence="7 8">
    <name type="scientific">Hemibagrus wyckioides</name>
    <dbReference type="NCBI Taxonomy" id="337641"/>
    <lineage>
        <taxon>Eukaryota</taxon>
        <taxon>Metazoa</taxon>
        <taxon>Chordata</taxon>
        <taxon>Craniata</taxon>
        <taxon>Vertebrata</taxon>
        <taxon>Euteleostomi</taxon>
        <taxon>Actinopterygii</taxon>
        <taxon>Neopterygii</taxon>
        <taxon>Teleostei</taxon>
        <taxon>Ostariophysi</taxon>
        <taxon>Siluriformes</taxon>
        <taxon>Bagridae</taxon>
        <taxon>Hemibagrus</taxon>
    </lineage>
</organism>
<evidence type="ECO:0000256" key="1">
    <source>
        <dbReference type="ARBA" id="ARBA00022443"/>
    </source>
</evidence>
<feature type="region of interest" description="Disordered" evidence="3">
    <location>
        <begin position="493"/>
        <end position="520"/>
    </location>
</feature>
<dbReference type="InterPro" id="IPR001452">
    <property type="entry name" value="SH3_domain"/>
</dbReference>
<dbReference type="Gene3D" id="2.60.40.10">
    <property type="entry name" value="Immunoglobulins"/>
    <property type="match status" value="3"/>
</dbReference>
<dbReference type="GO" id="GO:0045730">
    <property type="term" value="P:respiratory burst"/>
    <property type="evidence" value="ECO:0007669"/>
    <property type="project" value="InterPro"/>
</dbReference>
<dbReference type="GO" id="GO:0005737">
    <property type="term" value="C:cytoplasm"/>
    <property type="evidence" value="ECO:0007669"/>
    <property type="project" value="TreeGrafter"/>
</dbReference>
<dbReference type="GO" id="GO:0006909">
    <property type="term" value="P:phagocytosis"/>
    <property type="evidence" value="ECO:0007669"/>
    <property type="project" value="InterPro"/>
</dbReference>
<evidence type="ECO:0000259" key="5">
    <source>
        <dbReference type="PROSITE" id="PS50002"/>
    </source>
</evidence>
<dbReference type="EMBL" id="JAHKSW010000027">
    <property type="protein sequence ID" value="KAG7315448.1"/>
    <property type="molecule type" value="Genomic_DNA"/>
</dbReference>
<dbReference type="InterPro" id="IPR000270">
    <property type="entry name" value="PB1_dom"/>
</dbReference>
<dbReference type="InterPro" id="IPR001683">
    <property type="entry name" value="PX_dom"/>
</dbReference>
<feature type="region of interest" description="Disordered" evidence="3">
    <location>
        <begin position="228"/>
        <end position="247"/>
    </location>
</feature>
<dbReference type="Gene3D" id="3.30.1520.10">
    <property type="entry name" value="Phox-like domain"/>
    <property type="match status" value="1"/>
</dbReference>
<dbReference type="CDD" id="cd06882">
    <property type="entry name" value="PX_p40phox"/>
    <property type="match status" value="1"/>
</dbReference>
<evidence type="ECO:0000313" key="7">
    <source>
        <dbReference type="EMBL" id="KAG7315448.1"/>
    </source>
</evidence>
<dbReference type="Pfam" id="PF00787">
    <property type="entry name" value="PX"/>
    <property type="match status" value="1"/>
</dbReference>
<feature type="domain" description="PX" evidence="6">
    <location>
        <begin position="19"/>
        <end position="140"/>
    </location>
</feature>
<keyword evidence="4" id="KW-0472">Membrane</keyword>
<keyword evidence="8" id="KW-1185">Reference proteome</keyword>
<proteinExistence type="predicted"/>
<dbReference type="PANTHER" id="PTHR15706">
    <property type="entry name" value="SH3 MULTIPLE DOMAIN"/>
    <property type="match status" value="1"/>
</dbReference>
<dbReference type="AlphaFoldDB" id="A0A9D3N605"/>
<dbReference type="FunFam" id="2.30.30.40:FF:000149">
    <property type="entry name" value="neutrophil cytosol factor 4"/>
    <property type="match status" value="1"/>
</dbReference>
<dbReference type="OrthoDB" id="8906725at2759"/>
<dbReference type="PANTHER" id="PTHR15706:SF20">
    <property type="entry name" value="NEUTROPHIL CYTOSOL FACTOR 4"/>
    <property type="match status" value="1"/>
</dbReference>
<reference evidence="7 8" key="1">
    <citation type="submission" date="2021-06" db="EMBL/GenBank/DDBJ databases">
        <title>Chromosome-level genome assembly of the red-tail catfish (Hemibagrus wyckioides).</title>
        <authorList>
            <person name="Shao F."/>
        </authorList>
    </citation>
    <scope>NUCLEOTIDE SEQUENCE [LARGE SCALE GENOMIC DNA]</scope>
    <source>
        <strain evidence="7">EC202008001</strain>
        <tissue evidence="7">Blood</tissue>
    </source>
</reference>
<dbReference type="Gene3D" id="3.10.20.90">
    <property type="entry name" value="Phosphatidylinositol 3-kinase Catalytic Subunit, Chain A, domain 1"/>
    <property type="match status" value="1"/>
</dbReference>
<comment type="caution">
    <text evidence="7">The sequence shown here is derived from an EMBL/GenBank/DDBJ whole genome shotgun (WGS) entry which is preliminary data.</text>
</comment>
<dbReference type="SUPFAM" id="SSF49265">
    <property type="entry name" value="Fibronectin type III"/>
    <property type="match status" value="3"/>
</dbReference>
<dbReference type="SUPFAM" id="SSF64268">
    <property type="entry name" value="PX domain"/>
    <property type="match status" value="1"/>
</dbReference>
<protein>
    <submittedName>
        <fullName evidence="7">Uncharacterized protein</fullName>
    </submittedName>
</protein>
<dbReference type="SMART" id="SM00312">
    <property type="entry name" value="PX"/>
    <property type="match status" value="1"/>
</dbReference>
<dbReference type="PROSITE" id="PS50195">
    <property type="entry name" value="PX"/>
    <property type="match status" value="1"/>
</dbReference>
<dbReference type="InterPro" id="IPR051228">
    <property type="entry name" value="NADPH_Oxidase/PX-Domain"/>
</dbReference>
<dbReference type="GO" id="GO:0042554">
    <property type="term" value="P:superoxide anion generation"/>
    <property type="evidence" value="ECO:0007669"/>
    <property type="project" value="TreeGrafter"/>
</dbReference>
<feature type="transmembrane region" description="Helical" evidence="4">
    <location>
        <begin position="750"/>
        <end position="774"/>
    </location>
</feature>
<gene>
    <name evidence="7" type="ORF">KOW79_021536</name>
</gene>
<keyword evidence="4" id="KW-0812">Transmembrane</keyword>
<dbReference type="SUPFAM" id="SSF50044">
    <property type="entry name" value="SH3-domain"/>
    <property type="match status" value="1"/>
</dbReference>
<evidence type="ECO:0000256" key="3">
    <source>
        <dbReference type="SAM" id="MobiDB-lite"/>
    </source>
</evidence>
<feature type="domain" description="SH3" evidence="5">
    <location>
        <begin position="168"/>
        <end position="227"/>
    </location>
</feature>
<keyword evidence="1 2" id="KW-0728">SH3 domain</keyword>
<dbReference type="SMART" id="SM00326">
    <property type="entry name" value="SH3"/>
    <property type="match status" value="1"/>
</dbReference>
<dbReference type="InterPro" id="IPR036871">
    <property type="entry name" value="PX_dom_sf"/>
</dbReference>
<dbReference type="Pfam" id="PF00564">
    <property type="entry name" value="PB1"/>
    <property type="match status" value="1"/>
</dbReference>
<dbReference type="GO" id="GO:0016176">
    <property type="term" value="F:superoxide-generating NADPH oxidase activator activity"/>
    <property type="evidence" value="ECO:0007669"/>
    <property type="project" value="InterPro"/>
</dbReference>
<name>A0A9D3N605_9TELE</name>
<dbReference type="InterPro" id="IPR035541">
    <property type="entry name" value="p40phox_SH3"/>
</dbReference>
<dbReference type="InterPro" id="IPR000919">
    <property type="entry name" value="p40phox"/>
</dbReference>
<dbReference type="SUPFAM" id="SSF54277">
    <property type="entry name" value="CAD &amp; PB1 domains"/>
    <property type="match status" value="1"/>
</dbReference>
<dbReference type="Proteomes" id="UP000824219">
    <property type="component" value="Linkage Group LG27"/>
</dbReference>
<dbReference type="Pfam" id="PF00018">
    <property type="entry name" value="SH3_1"/>
    <property type="match status" value="1"/>
</dbReference>
<dbReference type="GO" id="GO:0043020">
    <property type="term" value="C:NADPH oxidase complex"/>
    <property type="evidence" value="ECO:0007669"/>
    <property type="project" value="InterPro"/>
</dbReference>
<keyword evidence="4" id="KW-1133">Transmembrane helix</keyword>
<dbReference type="InterPro" id="IPR034912">
    <property type="entry name" value="PX_p40phox"/>
</dbReference>
<sequence>MSLPRQLRDESDFEQLPHNVPVSATIADVDEKKGFIVYYRFVIEVKTKGGSKYLIYRRYSEFYTLHQNLEQKFSPESASGPYTVALPTLPGKVYVGNKQEIAESRIPELNTYMKRLLCLPVWVLLDDLVRMFFYQTEYDSLQVPKALRRLRPPTRKVKTEKQPKTDLLSSPRAEALFDFSGNGRLELSLKTGDVIFLLRRVNDDWLEGTVKDRVGIFPESFVKIIKPLPDSDSDEEGGASKKKSGPGSYSCLHCCLLHPGGVDERDVCVEEDLSIQPSYSDLLTRMREVFQVQDIALNYRDSEGDLVRILDNEDVVLMVQESKRHGSKVKRPVNHSSDPPEVMKTHIPSPASAIFLWVWCSTFPPTHGTAACPNLGPSAAESPALESLACRNDYITHIRCSWTEVNGLPLSLFHLDEDEHRVSACVPGPPTAQNASGVKRSQCRYNTSLFAIGFDDVFFFYTPHAQGLSGSVRLTRHGNITADWTDVQLVSKPSSTHTFNPRTSHQTAGELREDDRKSLTVTQNQRTNNGLNVMSSTGALPGPFNLQCVYDGEREVKCKWQMMKELAQYVIYNLSYRTHLHATSELCCTGLDAAAAADDDEAIVKFSCSFSIPEAETLLLALHTHPRTKVFQSHKHIEPPAPVDMRVELMGDDWVLNWTLPKYRTIPITSEFRYWSSTSPELAETLRLHPGVSVCVIAESSLRSSTSYLAQVRCSVSPQRGQGSRYAGYPSDWTKPVHWTTRAAPASVSVWMYFLLSVSVIVALILMYLILLAFRRRFRVWEVSLPSPFKSKLMETVCQVHTEELLCYAEMDDPCLSRVCVLENVQLNLHKVDQGHDDVTMLHAAFCDGTNHYTSQEGRAASEFTTLMWHCPSFPPCSEHTGFEALMCDDRLTLLTSASQNTLHPCSEGYQRNPALSSSDV</sequence>
<dbReference type="CDD" id="cd11869">
    <property type="entry name" value="SH3_p40phox"/>
    <property type="match status" value="1"/>
</dbReference>